<name>A0AA86Q1H5_9EUKA</name>
<dbReference type="EMBL" id="CAXDID020000233">
    <property type="protein sequence ID" value="CAL6061018.1"/>
    <property type="molecule type" value="Genomic_DNA"/>
</dbReference>
<sequence>MLRADLTSVNTTLQSQIKDNTNQQNQLQALQIQKQQTLPIGTILMFDAAGWVDNSTITGWYACTAANHNSNINIPNLESQFIRGISPNARQSSVLSSGTGQVQINLSNLPPHTHNMNHNHNVIINGQDPGIPGSNTNNSVLIRNNQSNAPTYSFGNQNQNSYTSAPNVINTGDGGNEGAKSIPIDIHNNIKQYALIFIKRVM</sequence>
<reference evidence="2" key="1">
    <citation type="submission" date="2023-06" db="EMBL/GenBank/DDBJ databases">
        <authorList>
            <person name="Kurt Z."/>
        </authorList>
    </citation>
    <scope>NUCLEOTIDE SEQUENCE</scope>
</reference>
<evidence type="ECO:0000313" key="4">
    <source>
        <dbReference type="EMBL" id="CAL6061028.1"/>
    </source>
</evidence>
<organism evidence="2">
    <name type="scientific">Hexamita inflata</name>
    <dbReference type="NCBI Taxonomy" id="28002"/>
    <lineage>
        <taxon>Eukaryota</taxon>
        <taxon>Metamonada</taxon>
        <taxon>Diplomonadida</taxon>
        <taxon>Hexamitidae</taxon>
        <taxon>Hexamitinae</taxon>
        <taxon>Hexamita</taxon>
    </lineage>
</organism>
<evidence type="ECO:0000313" key="5">
    <source>
        <dbReference type="Proteomes" id="UP001642409"/>
    </source>
</evidence>
<proteinExistence type="predicted"/>
<dbReference type="EMBL" id="CAXDID020000233">
    <property type="protein sequence ID" value="CAL6061028.1"/>
    <property type="molecule type" value="Genomic_DNA"/>
</dbReference>
<accession>A0AA86Q1H5</accession>
<evidence type="ECO:0000313" key="2">
    <source>
        <dbReference type="EMBL" id="CAI9944672.1"/>
    </source>
</evidence>
<evidence type="ECO:0008006" key="6">
    <source>
        <dbReference type="Google" id="ProtNLM"/>
    </source>
</evidence>
<evidence type="ECO:0000313" key="3">
    <source>
        <dbReference type="EMBL" id="CAL6061018.1"/>
    </source>
</evidence>
<keyword evidence="5" id="KW-1185">Reference proteome</keyword>
<comment type="caution">
    <text evidence="2">The sequence shown here is derived from an EMBL/GenBank/DDBJ whole genome shotgun (WGS) entry which is preliminary data.</text>
</comment>
<reference evidence="3 5" key="2">
    <citation type="submission" date="2024-07" db="EMBL/GenBank/DDBJ databases">
        <authorList>
            <person name="Akdeniz Z."/>
        </authorList>
    </citation>
    <scope>NUCLEOTIDE SEQUENCE [LARGE SCALE GENOMIC DNA]</scope>
</reference>
<protein>
    <recommendedName>
        <fullName evidence="6">Phage tail collar domain-containing protein</fullName>
    </recommendedName>
</protein>
<dbReference type="EMBL" id="CATOUU010000730">
    <property type="protein sequence ID" value="CAI9944667.1"/>
    <property type="molecule type" value="Genomic_DNA"/>
</dbReference>
<dbReference type="AlphaFoldDB" id="A0AA86Q1H5"/>
<gene>
    <name evidence="1" type="ORF">HINF_LOCUS32312</name>
    <name evidence="2" type="ORF">HINF_LOCUS32317</name>
    <name evidence="3" type="ORF">HINF_LOCUS49504</name>
    <name evidence="4" type="ORF">HINF_LOCUS49509</name>
</gene>
<evidence type="ECO:0000313" key="1">
    <source>
        <dbReference type="EMBL" id="CAI9944667.1"/>
    </source>
</evidence>
<dbReference type="EMBL" id="CATOUU010000730">
    <property type="protein sequence ID" value="CAI9944672.1"/>
    <property type="molecule type" value="Genomic_DNA"/>
</dbReference>
<dbReference type="SUPFAM" id="SSF88874">
    <property type="entry name" value="Receptor-binding domain of short tail fibre protein gp12"/>
    <property type="match status" value="1"/>
</dbReference>
<dbReference type="Proteomes" id="UP001642409">
    <property type="component" value="Unassembled WGS sequence"/>
</dbReference>